<name>A0ABU6SLH5_9FABA</name>
<dbReference type="PROSITE" id="PS50848">
    <property type="entry name" value="START"/>
    <property type="match status" value="1"/>
</dbReference>
<keyword evidence="5" id="KW-0539">Nucleus</keyword>
<keyword evidence="9" id="KW-1185">Reference proteome</keyword>
<evidence type="ECO:0000256" key="2">
    <source>
        <dbReference type="ARBA" id="ARBA00023125"/>
    </source>
</evidence>
<keyword evidence="1" id="KW-0805">Transcription regulation</keyword>
<dbReference type="InterPro" id="IPR057993">
    <property type="entry name" value="HD-Zip_IV_C"/>
</dbReference>
<evidence type="ECO:0000313" key="8">
    <source>
        <dbReference type="EMBL" id="MED6137259.1"/>
    </source>
</evidence>
<keyword evidence="4" id="KW-0804">Transcription</keyword>
<comment type="caution">
    <text evidence="8">The sequence shown here is derived from an EMBL/GenBank/DDBJ whole genome shotgun (WGS) entry which is preliminary data.</text>
</comment>
<dbReference type="Proteomes" id="UP001341840">
    <property type="component" value="Unassembled WGS sequence"/>
</dbReference>
<dbReference type="InterPro" id="IPR002913">
    <property type="entry name" value="START_lipid-bd_dom"/>
</dbReference>
<proteinExistence type="predicted"/>
<evidence type="ECO:0000256" key="3">
    <source>
        <dbReference type="ARBA" id="ARBA00023155"/>
    </source>
</evidence>
<dbReference type="SUPFAM" id="SSF55961">
    <property type="entry name" value="Bet v1-like"/>
    <property type="match status" value="2"/>
</dbReference>
<dbReference type="EMBL" id="JASCZI010061019">
    <property type="protein sequence ID" value="MED6137259.1"/>
    <property type="molecule type" value="Genomic_DNA"/>
</dbReference>
<sequence>MAEFLASYNIIGPSTVSSSHSHPHHQELSSMLSSGSSISSSSITTNNPSLTTPTIPIPTCFIVPRQSAATPIALNESGIPPAVMDGFFTEEEIVRMKEAASKAMDELARLLRMNEPFWYRSTLNSSFILHRQSYDSTFHSVGLRCEARREASKDLRVVAMNGHKLVDIFLDSGKWVSMFPTIVKRAKTIQVLNSGLPGTRNGALQLMHGEIHILPPCIRAREFFFLRFNNSLTWKLPSGCLIHDMNNGYSTVTWVEHVEVSEHIETHPVFRDIVCGNGGFGAERWMSTLERMCERIVFALMDIMPSCDIGMIALPEGRKNVMELSERMVKVFCRYLDMTGNMELQYGQYHHNGVRLGIRASLEPGLPKGIILTASTSLWLPLLPQSLFNFLKDPSTRPMWDVLCHGNPVVQIQRISNGTFTDNFTTIIRRNDSRENKNTMVLQECCTDSLGSVVVYAPVSDDTLTATINGEDTTEIPILPSGFTICGDGSPPRGPCGCGPQEARHYGGSVLTMAIQVLVCNQDEMGHQLNMDIVHAVYGLACTTLHNIKAAMISSS</sequence>
<dbReference type="PANTHER" id="PTHR45654">
    <property type="entry name" value="HOMEOBOX-LEUCINE ZIPPER PROTEIN MERISTEM L1"/>
    <property type="match status" value="1"/>
</dbReference>
<dbReference type="Pfam" id="PF25797">
    <property type="entry name" value="PDF2_C"/>
    <property type="match status" value="1"/>
</dbReference>
<feature type="region of interest" description="Disordered" evidence="6">
    <location>
        <begin position="16"/>
        <end position="51"/>
    </location>
</feature>
<evidence type="ECO:0000313" key="9">
    <source>
        <dbReference type="Proteomes" id="UP001341840"/>
    </source>
</evidence>
<dbReference type="CDD" id="cd08875">
    <property type="entry name" value="START_ArGLABRA2_like"/>
    <property type="match status" value="1"/>
</dbReference>
<dbReference type="PANTHER" id="PTHR45654:SF9">
    <property type="entry name" value="HOMEOBOX-LEUCINE ZIPPER PROTEIN HDG10-RELATED"/>
    <property type="match status" value="1"/>
</dbReference>
<feature type="domain" description="START" evidence="7">
    <location>
        <begin position="89"/>
        <end position="298"/>
    </location>
</feature>
<protein>
    <recommendedName>
        <fullName evidence="7">START domain-containing protein</fullName>
    </recommendedName>
</protein>
<evidence type="ECO:0000256" key="6">
    <source>
        <dbReference type="SAM" id="MobiDB-lite"/>
    </source>
</evidence>
<evidence type="ECO:0000256" key="1">
    <source>
        <dbReference type="ARBA" id="ARBA00023015"/>
    </source>
</evidence>
<evidence type="ECO:0000256" key="4">
    <source>
        <dbReference type="ARBA" id="ARBA00023163"/>
    </source>
</evidence>
<dbReference type="Pfam" id="PF01852">
    <property type="entry name" value="START"/>
    <property type="match status" value="2"/>
</dbReference>
<accession>A0ABU6SLH5</accession>
<evidence type="ECO:0000259" key="7">
    <source>
        <dbReference type="PROSITE" id="PS50848"/>
    </source>
</evidence>
<dbReference type="InterPro" id="IPR042160">
    <property type="entry name" value="HD-Zip_IV"/>
</dbReference>
<evidence type="ECO:0000256" key="5">
    <source>
        <dbReference type="ARBA" id="ARBA00023242"/>
    </source>
</evidence>
<keyword evidence="3" id="KW-0371">Homeobox</keyword>
<feature type="compositionally biased region" description="Low complexity" evidence="6">
    <location>
        <begin position="28"/>
        <end position="51"/>
    </location>
</feature>
<dbReference type="SMART" id="SM00234">
    <property type="entry name" value="START"/>
    <property type="match status" value="1"/>
</dbReference>
<keyword evidence="2" id="KW-0238">DNA-binding</keyword>
<gene>
    <name evidence="8" type="ORF">PIB30_063456</name>
</gene>
<reference evidence="8 9" key="1">
    <citation type="journal article" date="2023" name="Plants (Basel)">
        <title>Bridging the Gap: Combining Genomics and Transcriptomics Approaches to Understand Stylosanthes scabra, an Orphan Legume from the Brazilian Caatinga.</title>
        <authorList>
            <person name="Ferreira-Neto J.R.C."/>
            <person name="da Silva M.D."/>
            <person name="Binneck E."/>
            <person name="de Melo N.F."/>
            <person name="da Silva R.H."/>
            <person name="de Melo A.L.T.M."/>
            <person name="Pandolfi V."/>
            <person name="Bustamante F.O."/>
            <person name="Brasileiro-Vidal A.C."/>
            <person name="Benko-Iseppon A.M."/>
        </authorList>
    </citation>
    <scope>NUCLEOTIDE SEQUENCE [LARGE SCALE GENOMIC DNA]</scope>
    <source>
        <tissue evidence="8">Leaves</tissue>
    </source>
</reference>
<organism evidence="8 9">
    <name type="scientific">Stylosanthes scabra</name>
    <dbReference type="NCBI Taxonomy" id="79078"/>
    <lineage>
        <taxon>Eukaryota</taxon>
        <taxon>Viridiplantae</taxon>
        <taxon>Streptophyta</taxon>
        <taxon>Embryophyta</taxon>
        <taxon>Tracheophyta</taxon>
        <taxon>Spermatophyta</taxon>
        <taxon>Magnoliopsida</taxon>
        <taxon>eudicotyledons</taxon>
        <taxon>Gunneridae</taxon>
        <taxon>Pentapetalae</taxon>
        <taxon>rosids</taxon>
        <taxon>fabids</taxon>
        <taxon>Fabales</taxon>
        <taxon>Fabaceae</taxon>
        <taxon>Papilionoideae</taxon>
        <taxon>50 kb inversion clade</taxon>
        <taxon>dalbergioids sensu lato</taxon>
        <taxon>Dalbergieae</taxon>
        <taxon>Pterocarpus clade</taxon>
        <taxon>Stylosanthes</taxon>
    </lineage>
</organism>